<evidence type="ECO:0000313" key="2">
    <source>
        <dbReference type="EMBL" id="BBZ43746.1"/>
    </source>
</evidence>
<feature type="compositionally biased region" description="Basic and acidic residues" evidence="1">
    <location>
        <begin position="88"/>
        <end position="106"/>
    </location>
</feature>
<dbReference type="Proteomes" id="UP000467105">
    <property type="component" value="Chromosome"/>
</dbReference>
<sequence>MIPPHNDSVWPDDTRRAAVALGLAAASNSDMEFHDLVNAINDALSSGRPLQFVLEVIRLAAGLGVQFGDAESAAAYRQLAAQCQAAEDDMRSRDHWRSDGDPAREN</sequence>
<dbReference type="AlphaFoldDB" id="A0A7I7YPE9"/>
<accession>A0A7I7YPE9</accession>
<evidence type="ECO:0000256" key="1">
    <source>
        <dbReference type="SAM" id="MobiDB-lite"/>
    </source>
</evidence>
<proteinExistence type="predicted"/>
<protein>
    <submittedName>
        <fullName evidence="2">Uncharacterized protein</fullName>
    </submittedName>
</protein>
<keyword evidence="3" id="KW-1185">Reference proteome</keyword>
<organism evidence="2 3">
    <name type="scientific">Mycobacterium parmense</name>
    <dbReference type="NCBI Taxonomy" id="185642"/>
    <lineage>
        <taxon>Bacteria</taxon>
        <taxon>Bacillati</taxon>
        <taxon>Actinomycetota</taxon>
        <taxon>Actinomycetes</taxon>
        <taxon>Mycobacteriales</taxon>
        <taxon>Mycobacteriaceae</taxon>
        <taxon>Mycobacterium</taxon>
        <taxon>Mycobacterium simiae complex</taxon>
    </lineage>
</organism>
<evidence type="ECO:0000313" key="3">
    <source>
        <dbReference type="Proteomes" id="UP000467105"/>
    </source>
</evidence>
<feature type="region of interest" description="Disordered" evidence="1">
    <location>
        <begin position="87"/>
        <end position="106"/>
    </location>
</feature>
<dbReference type="EMBL" id="AP022614">
    <property type="protein sequence ID" value="BBZ43746.1"/>
    <property type="molecule type" value="Genomic_DNA"/>
</dbReference>
<reference evidence="2 3" key="1">
    <citation type="journal article" date="2019" name="Emerg. Microbes Infect.">
        <title>Comprehensive subspecies identification of 175 nontuberculous mycobacteria species based on 7547 genomic profiles.</title>
        <authorList>
            <person name="Matsumoto Y."/>
            <person name="Kinjo T."/>
            <person name="Motooka D."/>
            <person name="Nabeya D."/>
            <person name="Jung N."/>
            <person name="Uechi K."/>
            <person name="Horii T."/>
            <person name="Iida T."/>
            <person name="Fujita J."/>
            <person name="Nakamura S."/>
        </authorList>
    </citation>
    <scope>NUCLEOTIDE SEQUENCE [LARGE SCALE GENOMIC DNA]</scope>
    <source>
        <strain evidence="2 3">JCM 14742</strain>
    </source>
</reference>
<gene>
    <name evidence="2" type="ORF">MPRM_10270</name>
</gene>
<name>A0A7I7YPE9_9MYCO</name>